<keyword evidence="1 3" id="KW-0479">Metal-binding</keyword>
<keyword evidence="4" id="KW-1133">Transmembrane helix</keyword>
<dbReference type="Pfam" id="PF13920">
    <property type="entry name" value="zf-C3HC4_3"/>
    <property type="match status" value="1"/>
</dbReference>
<evidence type="ECO:0000256" key="2">
    <source>
        <dbReference type="ARBA" id="ARBA00022833"/>
    </source>
</evidence>
<keyword evidence="4" id="KW-0812">Transmembrane</keyword>
<evidence type="ECO:0000256" key="4">
    <source>
        <dbReference type="SAM" id="Phobius"/>
    </source>
</evidence>
<dbReference type="Gene3D" id="3.30.40.10">
    <property type="entry name" value="Zinc/RING finger domain, C3HC4 (zinc finger)"/>
    <property type="match status" value="1"/>
</dbReference>
<dbReference type="GO" id="GO:0008270">
    <property type="term" value="F:zinc ion binding"/>
    <property type="evidence" value="ECO:0007669"/>
    <property type="project" value="UniProtKB-KW"/>
</dbReference>
<organism evidence="6 7">
    <name type="scientific">Hermetia illucens</name>
    <name type="common">Black soldier fly</name>
    <dbReference type="NCBI Taxonomy" id="343691"/>
    <lineage>
        <taxon>Eukaryota</taxon>
        <taxon>Metazoa</taxon>
        <taxon>Ecdysozoa</taxon>
        <taxon>Arthropoda</taxon>
        <taxon>Hexapoda</taxon>
        <taxon>Insecta</taxon>
        <taxon>Pterygota</taxon>
        <taxon>Neoptera</taxon>
        <taxon>Endopterygota</taxon>
        <taxon>Diptera</taxon>
        <taxon>Brachycera</taxon>
        <taxon>Stratiomyomorpha</taxon>
        <taxon>Stratiomyidae</taxon>
        <taxon>Hermetiinae</taxon>
        <taxon>Hermetia</taxon>
    </lineage>
</organism>
<gene>
    <name evidence="6" type="ORF">HERILL_LOCUS15259</name>
</gene>
<dbReference type="OMA" id="WGVCIRE"/>
<dbReference type="EMBL" id="LR899014">
    <property type="protein sequence ID" value="CAD7092933.1"/>
    <property type="molecule type" value="Genomic_DNA"/>
</dbReference>
<protein>
    <recommendedName>
        <fullName evidence="5">RING-type domain-containing protein</fullName>
    </recommendedName>
</protein>
<keyword evidence="4" id="KW-0472">Membrane</keyword>
<evidence type="ECO:0000313" key="7">
    <source>
        <dbReference type="Proteomes" id="UP000594454"/>
    </source>
</evidence>
<dbReference type="Proteomes" id="UP000594454">
    <property type="component" value="Chromosome 6"/>
</dbReference>
<accession>A0A7R8V4Z4</accession>
<dbReference type="CDD" id="cd16787">
    <property type="entry name" value="mRING-HC-C3HC5_CGRF1"/>
    <property type="match status" value="1"/>
</dbReference>
<keyword evidence="2" id="KW-0862">Zinc</keyword>
<dbReference type="OrthoDB" id="7924165at2759"/>
<dbReference type="GO" id="GO:0030308">
    <property type="term" value="P:negative regulation of cell growth"/>
    <property type="evidence" value="ECO:0007669"/>
    <property type="project" value="TreeGrafter"/>
</dbReference>
<feature type="domain" description="RING-type" evidence="5">
    <location>
        <begin position="299"/>
        <end position="334"/>
    </location>
</feature>
<dbReference type="PANTHER" id="PTHR15379">
    <property type="entry name" value="CELL GROWTH REGULATOR WITH RING FINGER DOMAIN PROTEIN 1"/>
    <property type="match status" value="1"/>
</dbReference>
<dbReference type="SUPFAM" id="SSF57850">
    <property type="entry name" value="RING/U-box"/>
    <property type="match status" value="1"/>
</dbReference>
<evidence type="ECO:0000256" key="1">
    <source>
        <dbReference type="ARBA" id="ARBA00022771"/>
    </source>
</evidence>
<dbReference type="InParanoid" id="A0A7R8V4Z4"/>
<reference evidence="6 7" key="1">
    <citation type="submission" date="2020-11" db="EMBL/GenBank/DDBJ databases">
        <authorList>
            <person name="Wallbank WR R."/>
            <person name="Pardo Diaz C."/>
            <person name="Kozak K."/>
            <person name="Martin S."/>
            <person name="Jiggins C."/>
            <person name="Moest M."/>
            <person name="Warren A I."/>
            <person name="Generalovic N T."/>
            <person name="Byers J.R.P. K."/>
            <person name="Montejo-Kovacevich G."/>
            <person name="Yen C E."/>
        </authorList>
    </citation>
    <scope>NUCLEOTIDE SEQUENCE [LARGE SCALE GENOMIC DNA]</scope>
</reference>
<dbReference type="InterPro" id="IPR042496">
    <property type="entry name" value="CGRF1"/>
</dbReference>
<keyword evidence="7" id="KW-1185">Reference proteome</keyword>
<dbReference type="PANTHER" id="PTHR15379:SF2">
    <property type="entry name" value="CELL GROWTH REGULATOR WITH RING FINGER DOMAIN PROTEIN 1"/>
    <property type="match status" value="1"/>
</dbReference>
<proteinExistence type="predicted"/>
<dbReference type="InterPro" id="IPR013083">
    <property type="entry name" value="Znf_RING/FYVE/PHD"/>
</dbReference>
<name>A0A7R8V4Z4_HERIL</name>
<evidence type="ECO:0000259" key="5">
    <source>
        <dbReference type="PROSITE" id="PS50089"/>
    </source>
</evidence>
<dbReference type="AlphaFoldDB" id="A0A7R8V4Z4"/>
<dbReference type="PROSITE" id="PS50089">
    <property type="entry name" value="ZF_RING_2"/>
    <property type="match status" value="1"/>
</dbReference>
<dbReference type="InterPro" id="IPR001841">
    <property type="entry name" value="Znf_RING"/>
</dbReference>
<evidence type="ECO:0000256" key="3">
    <source>
        <dbReference type="PROSITE-ProRule" id="PRU00175"/>
    </source>
</evidence>
<feature type="transmembrane region" description="Helical" evidence="4">
    <location>
        <begin position="12"/>
        <end position="35"/>
    </location>
</feature>
<keyword evidence="1 3" id="KW-0863">Zinc-finger</keyword>
<evidence type="ECO:0000313" key="6">
    <source>
        <dbReference type="EMBL" id="CAD7092933.1"/>
    </source>
</evidence>
<sequence>MDMINSVIHSAVEFSNVLSCFAVLSCTGAVFIFLLKVCPDDNLSFLQSMLSRATIAILAQREEALGQQNNYSQNVIQVPRLNMTRVHIPFTFKLFESGNNSTEEIKINIASQVKYSVQGFWGVSIRDLHMFLWKPWSEIRNQAYEADNAILASQYYHQIAIDRRDQEPHGEQQITLQSPKPPMVLGAPPRLVYPLVLFLIRDKNSKSTHPDETVVLVNVIHLRDPVCPLPTSILAQYLKQANGQLSCLKQLYLAAGESATEDITTSTQSSSLSLAEPVACAGSAGPLLCSDGPQPEQVCIVCHYFPLSRALLPCRHTCICAICFAKLNRCPMCRAPITSYFCIRAEDYIPPGAFEQRSSKTKNTIHWLDALNDRLTDFLGFR</sequence>